<dbReference type="Proteomes" id="UP001516662">
    <property type="component" value="Unassembled WGS sequence"/>
</dbReference>
<keyword evidence="2" id="KW-0255">Endonuclease</keyword>
<dbReference type="GO" id="GO:0004519">
    <property type="term" value="F:endonuclease activity"/>
    <property type="evidence" value="ECO:0007669"/>
    <property type="project" value="UniProtKB-KW"/>
</dbReference>
<dbReference type="PANTHER" id="PTHR30015:SF6">
    <property type="entry name" value="SLL1429 PROTEIN"/>
    <property type="match status" value="1"/>
</dbReference>
<dbReference type="InterPro" id="IPR052906">
    <property type="entry name" value="Type_IV_Methyl-Rstrct_Enzyme"/>
</dbReference>
<keyword evidence="2" id="KW-0378">Hydrolase</keyword>
<dbReference type="InterPro" id="IPR011856">
    <property type="entry name" value="tRNA_endonuc-like_dom_sf"/>
</dbReference>
<dbReference type="RefSeq" id="WP_193539448.1">
    <property type="nucleotide sequence ID" value="NZ_JADCLJ010000024.1"/>
</dbReference>
<evidence type="ECO:0000259" key="1">
    <source>
        <dbReference type="Pfam" id="PF04471"/>
    </source>
</evidence>
<feature type="domain" description="Restriction endonuclease type IV Mrr" evidence="1">
    <location>
        <begin position="213"/>
        <end position="318"/>
    </location>
</feature>
<evidence type="ECO:0000313" key="2">
    <source>
        <dbReference type="EMBL" id="MBE4910186.1"/>
    </source>
</evidence>
<organism evidence="2 3">
    <name type="scientific">Litchfieldia luteola</name>
    <dbReference type="NCBI Taxonomy" id="682179"/>
    <lineage>
        <taxon>Bacteria</taxon>
        <taxon>Bacillati</taxon>
        <taxon>Bacillota</taxon>
        <taxon>Bacilli</taxon>
        <taxon>Bacillales</taxon>
        <taxon>Bacillaceae</taxon>
        <taxon>Litchfieldia</taxon>
    </lineage>
</organism>
<evidence type="ECO:0000313" key="3">
    <source>
        <dbReference type="Proteomes" id="UP001516662"/>
    </source>
</evidence>
<dbReference type="Pfam" id="PF04471">
    <property type="entry name" value="Mrr_cat"/>
    <property type="match status" value="1"/>
</dbReference>
<reference evidence="2 3" key="1">
    <citation type="submission" date="2020-10" db="EMBL/GenBank/DDBJ databases">
        <title>Bacillus sp. HD4P25, an endophyte from a halophyte.</title>
        <authorList>
            <person name="Sun J.-Q."/>
        </authorList>
    </citation>
    <scope>NUCLEOTIDE SEQUENCE [LARGE SCALE GENOMIC DNA]</scope>
    <source>
        <strain evidence="2 3">YIM 93174</strain>
    </source>
</reference>
<keyword evidence="3" id="KW-1185">Reference proteome</keyword>
<dbReference type="Gene3D" id="3.40.1350.10">
    <property type="match status" value="1"/>
</dbReference>
<dbReference type="InterPro" id="IPR007560">
    <property type="entry name" value="Restrct_endonuc_IV_Mrr"/>
</dbReference>
<dbReference type="EMBL" id="JADCLJ010000024">
    <property type="protein sequence ID" value="MBE4910186.1"/>
    <property type="molecule type" value="Genomic_DNA"/>
</dbReference>
<dbReference type="InterPro" id="IPR011335">
    <property type="entry name" value="Restrct_endonuc-II-like"/>
</dbReference>
<sequence>MLRDKYDFIYNFVAEDPTYFIDREGNHEVERLISIIGKEYIDSVSRKKPEEIIAYSGYKQKKKELHPVLSRLILLSKLLVNEKIGYVNLKELWKFTNEVVIDFGAESFSKNFKRHFKNIENITLHECVIKYLNIEELNSNNGEIKHKFLYFLMKNNKFTEKKIFSTKIIKDYSSCIQTLNYLLEKEYLSEYSNRLLSKPITSKGLISINDVDLMTGEEFEKFVSSLFEKMGYRTEQTKISGDQGIDVIAEKNAMKIGIQAKRYSGTVSNSAIQEVVAGVNYYNLSKGLVITNSRFSKSAIKLAEANKIVLWDRTLLVEKINEVKL</sequence>
<gene>
    <name evidence="2" type="ORF">IMZ08_19290</name>
</gene>
<comment type="caution">
    <text evidence="2">The sequence shown here is derived from an EMBL/GenBank/DDBJ whole genome shotgun (WGS) entry which is preliminary data.</text>
</comment>
<proteinExistence type="predicted"/>
<dbReference type="SUPFAM" id="SSF52980">
    <property type="entry name" value="Restriction endonuclease-like"/>
    <property type="match status" value="1"/>
</dbReference>
<protein>
    <submittedName>
        <fullName evidence="2">Restriction endonuclease</fullName>
    </submittedName>
</protein>
<dbReference type="PANTHER" id="PTHR30015">
    <property type="entry name" value="MRR RESTRICTION SYSTEM PROTEIN"/>
    <property type="match status" value="1"/>
</dbReference>
<keyword evidence="2" id="KW-0540">Nuclease</keyword>
<accession>A0ABR9QP51</accession>
<name>A0ABR9QP51_9BACI</name>